<dbReference type="EMBL" id="CP115543">
    <property type="protein sequence ID" value="WNH50038.1"/>
    <property type="molecule type" value="Genomic_DNA"/>
</dbReference>
<sequence length="172" mass="18223">MATNSRSAPAITSTQKQQGAVLYVALIMLILLALLGIAGMQVAGMQEKMASNYRAANRAFQNGEGVVRNAERSVENIANRNDAAQGALVAEGDINRTCDDGYDPVEWAIKVPAGTTTKVNVRQIDKCIVGEASLDMGEALDETTPIYQITGFSIDDPAAASSATVIDTIFKL</sequence>
<name>A0ABY9YGQ6_9GAMM</name>
<gene>
    <name evidence="3" type="ORF">PDM28_06985</name>
</gene>
<keyword evidence="4" id="KW-1185">Reference proteome</keyword>
<protein>
    <submittedName>
        <fullName evidence="3">PilX N-terminal domain-containing pilus assembly protein</fullName>
    </submittedName>
</protein>
<keyword evidence="1" id="KW-0472">Membrane</keyword>
<evidence type="ECO:0000256" key="1">
    <source>
        <dbReference type="SAM" id="Phobius"/>
    </source>
</evidence>
<dbReference type="RefSeq" id="WP_311184278.1">
    <property type="nucleotide sequence ID" value="NZ_CP115543.1"/>
</dbReference>
<dbReference type="Proteomes" id="UP001305421">
    <property type="component" value="Chromosome"/>
</dbReference>
<evidence type="ECO:0000313" key="4">
    <source>
        <dbReference type="Proteomes" id="UP001305421"/>
    </source>
</evidence>
<keyword evidence="1" id="KW-1133">Transmembrane helix</keyword>
<proteinExistence type="predicted"/>
<evidence type="ECO:0000313" key="3">
    <source>
        <dbReference type="EMBL" id="WNH50038.1"/>
    </source>
</evidence>
<feature type="domain" description="Type 4 fimbrial biogenesis protein PilX N-terminal" evidence="2">
    <location>
        <begin position="18"/>
        <end position="66"/>
    </location>
</feature>
<evidence type="ECO:0000259" key="2">
    <source>
        <dbReference type="Pfam" id="PF14341"/>
    </source>
</evidence>
<keyword evidence="1" id="KW-0812">Transmembrane</keyword>
<accession>A0ABY9YGQ6</accession>
<organism evidence="3 4">
    <name type="scientific">Stenotrophomonas aracearum</name>
    <dbReference type="NCBI Taxonomy" id="3003272"/>
    <lineage>
        <taxon>Bacteria</taxon>
        <taxon>Pseudomonadati</taxon>
        <taxon>Pseudomonadota</taxon>
        <taxon>Gammaproteobacteria</taxon>
        <taxon>Lysobacterales</taxon>
        <taxon>Lysobacteraceae</taxon>
        <taxon>Stenotrophomonas</taxon>
    </lineage>
</organism>
<dbReference type="Pfam" id="PF14341">
    <property type="entry name" value="PilX_N"/>
    <property type="match status" value="1"/>
</dbReference>
<dbReference type="InterPro" id="IPR025746">
    <property type="entry name" value="PilX_N_dom"/>
</dbReference>
<feature type="transmembrane region" description="Helical" evidence="1">
    <location>
        <begin position="20"/>
        <end position="44"/>
    </location>
</feature>
<reference evidence="3 4" key="1">
    <citation type="submission" date="2022-12" db="EMBL/GenBank/DDBJ databases">
        <title>Two new species, Stenotrophomonas aracearum and Stenotrophomonas oahuensis, isolated from Anthurium (Araceae family) in Hawaii.</title>
        <authorList>
            <person name="Chunag S.C."/>
            <person name="Dobhal S."/>
            <person name="Alvarez A."/>
            <person name="Arif M."/>
        </authorList>
    </citation>
    <scope>NUCLEOTIDE SEQUENCE [LARGE SCALE GENOMIC DNA]</scope>
    <source>
        <strain evidence="3 4">A5588</strain>
    </source>
</reference>